<evidence type="ECO:0000313" key="3">
    <source>
        <dbReference type="Proteomes" id="UP000187209"/>
    </source>
</evidence>
<protein>
    <submittedName>
        <fullName evidence="2">Uncharacterized protein</fullName>
    </submittedName>
</protein>
<evidence type="ECO:0000313" key="2">
    <source>
        <dbReference type="EMBL" id="OMJ92813.1"/>
    </source>
</evidence>
<feature type="region of interest" description="Disordered" evidence="1">
    <location>
        <begin position="1"/>
        <end position="22"/>
    </location>
</feature>
<dbReference type="Proteomes" id="UP000187209">
    <property type="component" value="Unassembled WGS sequence"/>
</dbReference>
<organism evidence="2 3">
    <name type="scientific">Stentor coeruleus</name>
    <dbReference type="NCBI Taxonomy" id="5963"/>
    <lineage>
        <taxon>Eukaryota</taxon>
        <taxon>Sar</taxon>
        <taxon>Alveolata</taxon>
        <taxon>Ciliophora</taxon>
        <taxon>Postciliodesmatophora</taxon>
        <taxon>Heterotrichea</taxon>
        <taxon>Heterotrichida</taxon>
        <taxon>Stentoridae</taxon>
        <taxon>Stentor</taxon>
    </lineage>
</organism>
<dbReference type="EMBL" id="MPUH01000054">
    <property type="protein sequence ID" value="OMJ92813.1"/>
    <property type="molecule type" value="Genomic_DNA"/>
</dbReference>
<dbReference type="AlphaFoldDB" id="A0A1R2CV15"/>
<evidence type="ECO:0000256" key="1">
    <source>
        <dbReference type="SAM" id="MobiDB-lite"/>
    </source>
</evidence>
<accession>A0A1R2CV15</accession>
<proteinExistence type="predicted"/>
<name>A0A1R2CV15_9CILI</name>
<comment type="caution">
    <text evidence="2">The sequence shown here is derived from an EMBL/GenBank/DDBJ whole genome shotgun (WGS) entry which is preliminary data.</text>
</comment>
<keyword evidence="3" id="KW-1185">Reference proteome</keyword>
<gene>
    <name evidence="2" type="ORF">SteCoe_4355</name>
</gene>
<reference evidence="2 3" key="1">
    <citation type="submission" date="2016-11" db="EMBL/GenBank/DDBJ databases">
        <title>The macronuclear genome of Stentor coeruleus: a giant cell with tiny introns.</title>
        <authorList>
            <person name="Slabodnick M."/>
            <person name="Ruby J.G."/>
            <person name="Reiff S.B."/>
            <person name="Swart E.C."/>
            <person name="Gosai S."/>
            <person name="Prabakaran S."/>
            <person name="Witkowska E."/>
            <person name="Larue G.E."/>
            <person name="Fisher S."/>
            <person name="Freeman R.M."/>
            <person name="Gunawardena J."/>
            <person name="Chu W."/>
            <person name="Stover N.A."/>
            <person name="Gregory B.D."/>
            <person name="Nowacki M."/>
            <person name="Derisi J."/>
            <person name="Roy S.W."/>
            <person name="Marshall W.F."/>
            <person name="Sood P."/>
        </authorList>
    </citation>
    <scope>NUCLEOTIDE SEQUENCE [LARGE SCALE GENOMIC DNA]</scope>
    <source>
        <strain evidence="2">WM001</strain>
    </source>
</reference>
<sequence length="113" mass="13086">MHFEVTNKLKRQNKRQNYSNLRSNPFEHVFHNPILKSINKSKISPLKPAVARDLSLKVLDLKLPAISVTPKIYTGYMNTPLRTHLVQKVNYRPKSIISEIHLAPSRSLIKFNN</sequence>